<dbReference type="CDD" id="cd08267">
    <property type="entry name" value="MDR1"/>
    <property type="match status" value="1"/>
</dbReference>
<comment type="subcellular location">
    <subcellularLocation>
        <location evidence="2">Membrane</location>
        <topology evidence="2">Multi-pass membrane protein</topology>
    </subcellularLocation>
</comment>
<evidence type="ECO:0000259" key="12">
    <source>
        <dbReference type="SMART" id="SM00829"/>
    </source>
</evidence>
<feature type="transmembrane region" description="Helical" evidence="11">
    <location>
        <begin position="679"/>
        <end position="702"/>
    </location>
</feature>
<evidence type="ECO:0000256" key="1">
    <source>
        <dbReference type="ARBA" id="ARBA00000900"/>
    </source>
</evidence>
<dbReference type="PANTHER" id="PTHR13145">
    <property type="entry name" value="SSM4 PROTEIN"/>
    <property type="match status" value="1"/>
</dbReference>
<dbReference type="Pfam" id="PF13602">
    <property type="entry name" value="ADH_zinc_N_2"/>
    <property type="match status" value="1"/>
</dbReference>
<dbReference type="SUPFAM" id="SSF50129">
    <property type="entry name" value="GroES-like"/>
    <property type="match status" value="1"/>
</dbReference>
<feature type="transmembrane region" description="Helical" evidence="11">
    <location>
        <begin position="422"/>
        <end position="443"/>
    </location>
</feature>
<keyword evidence="5" id="KW-0808">Transferase</keyword>
<dbReference type="Pfam" id="PF08240">
    <property type="entry name" value="ADH_N"/>
    <property type="match status" value="1"/>
</dbReference>
<dbReference type="SUPFAM" id="SSF51735">
    <property type="entry name" value="NAD(P)-binding Rossmann-fold domains"/>
    <property type="match status" value="1"/>
</dbReference>
<feature type="transmembrane region" description="Helical" evidence="11">
    <location>
        <begin position="650"/>
        <end position="672"/>
    </location>
</feature>
<keyword evidence="14" id="KW-1185">Reference proteome</keyword>
<dbReference type="Gene3D" id="3.40.50.720">
    <property type="entry name" value="NAD(P)-binding Rossmann-like Domain"/>
    <property type="match status" value="1"/>
</dbReference>
<comment type="caution">
    <text evidence="13">The sequence shown here is derived from an EMBL/GenBank/DDBJ whole genome shotgun (WGS) entry which is preliminary data.</text>
</comment>
<dbReference type="GO" id="GO:0061630">
    <property type="term" value="F:ubiquitin protein ligase activity"/>
    <property type="evidence" value="ECO:0007669"/>
    <property type="project" value="UniProtKB-EC"/>
</dbReference>
<evidence type="ECO:0000256" key="11">
    <source>
        <dbReference type="SAM" id="Phobius"/>
    </source>
</evidence>
<feature type="non-terminal residue" evidence="13">
    <location>
        <position position="1"/>
    </location>
</feature>
<evidence type="ECO:0000313" key="14">
    <source>
        <dbReference type="Proteomes" id="UP000285060"/>
    </source>
</evidence>
<evidence type="ECO:0000256" key="4">
    <source>
        <dbReference type="ARBA" id="ARBA00012483"/>
    </source>
</evidence>
<evidence type="ECO:0000256" key="9">
    <source>
        <dbReference type="ARBA" id="ARBA00023136"/>
    </source>
</evidence>
<evidence type="ECO:0000256" key="3">
    <source>
        <dbReference type="ARBA" id="ARBA00004906"/>
    </source>
</evidence>
<feature type="transmembrane region" description="Helical" evidence="11">
    <location>
        <begin position="944"/>
        <end position="968"/>
    </location>
</feature>
<evidence type="ECO:0000256" key="2">
    <source>
        <dbReference type="ARBA" id="ARBA00004141"/>
    </source>
</evidence>
<dbReference type="VEuPathDB" id="FungiDB:H310_09204"/>
<dbReference type="GO" id="GO:0005789">
    <property type="term" value="C:endoplasmic reticulum membrane"/>
    <property type="evidence" value="ECO:0007669"/>
    <property type="project" value="TreeGrafter"/>
</dbReference>
<dbReference type="InterPro" id="IPR036291">
    <property type="entry name" value="NAD(P)-bd_dom_sf"/>
</dbReference>
<feature type="transmembrane region" description="Helical" evidence="11">
    <location>
        <begin position="722"/>
        <end position="742"/>
    </location>
</feature>
<dbReference type="EC" id="2.3.2.27" evidence="4"/>
<feature type="transmembrane region" description="Helical" evidence="11">
    <location>
        <begin position="1157"/>
        <end position="1176"/>
    </location>
</feature>
<feature type="region of interest" description="Disordered" evidence="10">
    <location>
        <begin position="509"/>
        <end position="540"/>
    </location>
</feature>
<evidence type="ECO:0000256" key="10">
    <source>
        <dbReference type="SAM" id="MobiDB-lite"/>
    </source>
</evidence>
<dbReference type="AlphaFoldDB" id="A0A418AK32"/>
<dbReference type="Proteomes" id="UP000285060">
    <property type="component" value="Unassembled WGS sequence"/>
</dbReference>
<evidence type="ECO:0000256" key="6">
    <source>
        <dbReference type="ARBA" id="ARBA00022692"/>
    </source>
</evidence>
<keyword evidence="7" id="KW-0833">Ubl conjugation pathway</keyword>
<accession>A0A418AK32</accession>
<dbReference type="Gene3D" id="3.90.180.10">
    <property type="entry name" value="Medium-chain alcohol dehydrogenases, catalytic domain"/>
    <property type="match status" value="1"/>
</dbReference>
<dbReference type="VEuPathDB" id="FungiDB:H310_09205"/>
<dbReference type="InterPro" id="IPR020843">
    <property type="entry name" value="ER"/>
</dbReference>
<protein>
    <recommendedName>
        <fullName evidence="4">RING-type E3 ubiquitin transferase</fullName>
        <ecNumber evidence="4">2.3.2.27</ecNumber>
    </recommendedName>
</protein>
<gene>
    <name evidence="13" type="ORF">DYB32_008820</name>
</gene>
<keyword evidence="8 11" id="KW-1133">Transmembrane helix</keyword>
<reference evidence="13 14" key="1">
    <citation type="submission" date="2018-08" db="EMBL/GenBank/DDBJ databases">
        <title>Aphanomyces genome sequencing and annotation.</title>
        <authorList>
            <person name="Minardi D."/>
            <person name="Oidtmann B."/>
            <person name="Van Der Giezen M."/>
            <person name="Studholme D.J."/>
        </authorList>
    </citation>
    <scope>NUCLEOTIDE SEQUENCE [LARGE SCALE GENOMIC DNA]</scope>
    <source>
        <strain evidence="13 14">NJM0002</strain>
    </source>
</reference>
<sequence>TTMKALVYSAYGDASALCVKEFPVPIPASTQVLVKVAAASINKGDQYILRGSPFMVRLATGGLLKPKPDTVIGMDFAGTVHAVGANVTKFHVGDEVYGEVDFTTGRGSFAEFVCMSETDTMCLKPTNLTFVQAAAMSCAAQTALQTVRDDGGVKPGSKVVINGASGGVGSYAIQIAKALGAHVTAVCSAANAEAARELGADIVVDYHTVDFVQQCQGQADVLLDYAGSRSLRDNRRVLVKHGTYVKGGGPPEKYLSGILCMLVVNPFVSQRLAVGMVKPSQEKLQTLKDMAEAGQVMPRIAAQFDLTRGADAFRFFEQGHLQGKVVRETCDLCSHAFTFRQVYAHGCPEVLPFRDILTSSVKLISRHALEYIRMGAILVMWAAVTPYCLSWIYRLWFLRSPSMASVHFFDRVHSLERVVDDIFFGLILMMVVVLAGFYVICIAEDVQTESNRYHRDALIASGWHIDEEAEPEGESDDDQDDFDDVGPFVAEVGAPRRRIRLREADNLPFAAEPPQDPANPPPAPHEPHHDQDHQHHDHAQGPDEVDWMWEVMGFQAPWPVVLRNVLFFLVLASGFLVVFVFAPHAFGALYNGRGLHLPLPSSLLATAQEAFDAAKARGDCLQFLDVVRCLSTYVSWGSGLLLWRAVRPSIISPHLGPFFGPIFWAMSCMCAAAKVTSHLVLKVFVLPVVIGTAVDAATLPLFQATAMHRLTFALHNMLAAYVMHWVLGMSFIHFVSVAVLQLREVLHPDILTGILHPHDPYQYRVKNILAGSMPRQYCAMAFATLKYIAFVPVLVYLPVVTATTLLPSGWFPLELRFRYIFALVQVPLELAIVHINVQDSLDHFAPNIGDLQTLWMATMCRHLGLVEFLLPRVPALVHGDPDVVLTLPDIVFDPLDDNHPHHGHEPVVYGYRRKEWPKNGAADALKMEYTLLPRTTPPFVAGRLAVLAVLWWGTMFAAIAAVTIGPLVVGRCASALLDRYFGGGHDSFSFAAGVVIYFIVLYAAEACAALSIPHNEIDPALRQRGYEVRGMSRHGLILAVGLYMVGLPYLIGVLSTCFGVIVMQFCLYWACCLVRWDEGSVLDSLTLAMNQIHFHVMANCAGVVDEGDLTHKCLDLATFKANVVWPLVHVVSAGIVVPLVCSSVYRHAFDGMLHVTHVHVFRAAFATQVIVGLVVVGQTSKATARWLQDLHDAIRDDLYLIGRELTDYEHPKQC</sequence>
<comment type="catalytic activity">
    <reaction evidence="1">
        <text>S-ubiquitinyl-[E2 ubiquitin-conjugating enzyme]-L-cysteine + [acceptor protein]-L-lysine = [E2 ubiquitin-conjugating enzyme]-L-cysteine + N(6)-ubiquitinyl-[acceptor protein]-L-lysine.</text>
        <dbReference type="EC" id="2.3.2.27"/>
    </reaction>
</comment>
<feature type="compositionally biased region" description="Pro residues" evidence="10">
    <location>
        <begin position="514"/>
        <end position="524"/>
    </location>
</feature>
<feature type="transmembrane region" description="Helical" evidence="11">
    <location>
        <begin position="1034"/>
        <end position="1052"/>
    </location>
</feature>
<dbReference type="SMART" id="SM00829">
    <property type="entry name" value="PKS_ER"/>
    <property type="match status" value="1"/>
</dbReference>
<evidence type="ECO:0000256" key="8">
    <source>
        <dbReference type="ARBA" id="ARBA00022989"/>
    </source>
</evidence>
<evidence type="ECO:0000256" key="5">
    <source>
        <dbReference type="ARBA" id="ARBA00022679"/>
    </source>
</evidence>
<feature type="transmembrane region" description="Helical" evidence="11">
    <location>
        <begin position="1123"/>
        <end position="1145"/>
    </location>
</feature>
<keyword evidence="6 11" id="KW-0812">Transmembrane</keyword>
<dbReference type="EMBL" id="QUSY01001571">
    <property type="protein sequence ID" value="RHY24503.1"/>
    <property type="molecule type" value="Genomic_DNA"/>
</dbReference>
<feature type="transmembrane region" description="Helical" evidence="11">
    <location>
        <begin position="565"/>
        <end position="590"/>
    </location>
</feature>
<dbReference type="InterPro" id="IPR011032">
    <property type="entry name" value="GroES-like_sf"/>
</dbReference>
<feature type="domain" description="Enoyl reductase (ER)" evidence="12">
    <location>
        <begin position="12"/>
        <end position="327"/>
    </location>
</feature>
<organism evidence="13 14">
    <name type="scientific">Aphanomyces invadans</name>
    <dbReference type="NCBI Taxonomy" id="157072"/>
    <lineage>
        <taxon>Eukaryota</taxon>
        <taxon>Sar</taxon>
        <taxon>Stramenopiles</taxon>
        <taxon>Oomycota</taxon>
        <taxon>Saprolegniomycetes</taxon>
        <taxon>Saprolegniales</taxon>
        <taxon>Verrucalvaceae</taxon>
        <taxon>Aphanomyces</taxon>
    </lineage>
</organism>
<dbReference type="GO" id="GO:0016491">
    <property type="term" value="F:oxidoreductase activity"/>
    <property type="evidence" value="ECO:0007669"/>
    <property type="project" value="InterPro"/>
</dbReference>
<evidence type="ECO:0000256" key="7">
    <source>
        <dbReference type="ARBA" id="ARBA00022786"/>
    </source>
</evidence>
<name>A0A418AK32_9STRA</name>
<dbReference type="InterPro" id="IPR013154">
    <property type="entry name" value="ADH-like_N"/>
</dbReference>
<dbReference type="GO" id="GO:0036503">
    <property type="term" value="P:ERAD pathway"/>
    <property type="evidence" value="ECO:0007669"/>
    <property type="project" value="TreeGrafter"/>
</dbReference>
<feature type="transmembrane region" description="Helical" evidence="11">
    <location>
        <begin position="371"/>
        <end position="393"/>
    </location>
</feature>
<feature type="transmembrane region" description="Helical" evidence="11">
    <location>
        <begin position="988"/>
        <end position="1013"/>
    </location>
</feature>
<feature type="compositionally biased region" description="Basic and acidic residues" evidence="10">
    <location>
        <begin position="525"/>
        <end position="540"/>
    </location>
</feature>
<dbReference type="PANTHER" id="PTHR13145:SF0">
    <property type="entry name" value="E3 UBIQUITIN-PROTEIN LIGASE MARCHF6"/>
    <property type="match status" value="1"/>
</dbReference>
<evidence type="ECO:0000313" key="13">
    <source>
        <dbReference type="EMBL" id="RHY24503.1"/>
    </source>
</evidence>
<keyword evidence="9 11" id="KW-0472">Membrane</keyword>
<comment type="pathway">
    <text evidence="3">Protein modification; protein ubiquitination.</text>
</comment>
<proteinExistence type="predicted"/>